<feature type="region of interest" description="Disordered" evidence="1">
    <location>
        <begin position="391"/>
        <end position="580"/>
    </location>
</feature>
<protein>
    <submittedName>
        <fullName evidence="2">Uncharacterized protein</fullName>
    </submittedName>
</protein>
<keyword evidence="3" id="KW-1185">Reference proteome</keyword>
<proteinExistence type="predicted"/>
<feature type="compositionally biased region" description="Low complexity" evidence="1">
    <location>
        <begin position="512"/>
        <end position="580"/>
    </location>
</feature>
<comment type="caution">
    <text evidence="2">The sequence shown here is derived from an EMBL/GenBank/DDBJ whole genome shotgun (WGS) entry which is preliminary data.</text>
</comment>
<dbReference type="NCBIfam" id="NF033942">
    <property type="entry name" value="GjpA"/>
    <property type="match status" value="1"/>
</dbReference>
<dbReference type="EMBL" id="BAFB01000080">
    <property type="protein sequence ID" value="GAB33742.1"/>
    <property type="molecule type" value="Genomic_DNA"/>
</dbReference>
<sequence length="580" mass="57086">MPRSAPVALRGDVEVPKSFSRTWAAAGVALAGASILAVAPGVHSEVPTAYKATEATVRLAADWKPLEPYIEAFNTASKNAATLADNYFLAPGLPLQQVIVNQARYLNEVLNDPSKADDVLKEMRANLESVIAGVTGIGATGDTLDTMKNHSVDGGHGLILQLLPSFLPAGGAVDPDLVSAIVTVLASPMSGVLMRLVGPVISPAVAVLNSGIAIAAAIQAGDPDAVFSDVLSAPADVIGSVFNGATLDLTALAPFINDTGLLGGTKINTLDVAFGGLFTPGSIGRGKYEGPNGTEITAPGGSILNSVGMKVTTDALGLPFTIRFDGQAVGPIGAMQGLGQTVGALLGDGWDGKSGKAIPPLSGLQFPTVSDDAAANWAAAIEKLAHTLLGDKNSSTAGSDDNTDTDTDTDKASIGTAGSDKSAASAVVATTAQADSAETTKAREASAGKAQTRSVATDEAGVSQQDTTGQSAGATTPAATESPADTSPTNPPSTPESSAPSTTDGEKSTGASESSTPSDAGASSTSGSATGAASTGTSDSSEEASATSSGASSSSPSGSTSTGGSTSSSSGGSGDSTARS</sequence>
<name>H5TJT4_GORO1</name>
<evidence type="ECO:0000313" key="3">
    <source>
        <dbReference type="Proteomes" id="UP000005038"/>
    </source>
</evidence>
<organism evidence="2 3">
    <name type="scientific">Gordonia otitidis (strain DSM 44809 / CCUG 52243 / JCM 12355 / NBRC 100426 / IFM 10032)</name>
    <dbReference type="NCBI Taxonomy" id="1108044"/>
    <lineage>
        <taxon>Bacteria</taxon>
        <taxon>Bacillati</taxon>
        <taxon>Actinomycetota</taxon>
        <taxon>Actinomycetes</taxon>
        <taxon>Mycobacteriales</taxon>
        <taxon>Gordoniaceae</taxon>
        <taxon>Gordonia</taxon>
    </lineage>
</organism>
<reference evidence="2" key="1">
    <citation type="submission" date="2012-02" db="EMBL/GenBank/DDBJ databases">
        <title>Whole genome shotgun sequence of Gordonia otitidis NBRC 100426.</title>
        <authorList>
            <person name="Yoshida I."/>
            <person name="Hosoyama A."/>
            <person name="Tsuchikane K."/>
            <person name="Katsumata H."/>
            <person name="Yamazaki S."/>
            <person name="Fujita N."/>
        </authorList>
    </citation>
    <scope>NUCLEOTIDE SEQUENCE [LARGE SCALE GENOMIC DNA]</scope>
    <source>
        <strain evidence="2">NBRC 100426</strain>
    </source>
</reference>
<dbReference type="RefSeq" id="WP_007237986.1">
    <property type="nucleotide sequence ID" value="NZ_BAFB01000080.1"/>
</dbReference>
<accession>H5TJT4</accession>
<dbReference type="AlphaFoldDB" id="H5TJT4"/>
<feature type="compositionally biased region" description="Polar residues" evidence="1">
    <location>
        <begin position="462"/>
        <end position="479"/>
    </location>
</feature>
<dbReference type="InterPro" id="IPR049934">
    <property type="entry name" value="GjpA-like"/>
</dbReference>
<dbReference type="STRING" id="1108044.GOOTI_080_00050"/>
<evidence type="ECO:0000313" key="2">
    <source>
        <dbReference type="EMBL" id="GAB33742.1"/>
    </source>
</evidence>
<feature type="compositionally biased region" description="Low complexity" evidence="1">
    <location>
        <begin position="417"/>
        <end position="437"/>
    </location>
</feature>
<dbReference type="Proteomes" id="UP000005038">
    <property type="component" value="Unassembled WGS sequence"/>
</dbReference>
<evidence type="ECO:0000256" key="1">
    <source>
        <dbReference type="SAM" id="MobiDB-lite"/>
    </source>
</evidence>
<dbReference type="OrthoDB" id="4370634at2"/>
<gene>
    <name evidence="2" type="ORF">GOOTI_080_00050</name>
</gene>